<dbReference type="Proteomes" id="UP000265882">
    <property type="component" value="Unassembled WGS sequence"/>
</dbReference>
<evidence type="ECO:0000256" key="1">
    <source>
        <dbReference type="ARBA" id="ARBA00022481"/>
    </source>
</evidence>
<evidence type="ECO:0000256" key="2">
    <source>
        <dbReference type="SAM" id="Phobius"/>
    </source>
</evidence>
<keyword evidence="2" id="KW-0472">Membrane</keyword>
<keyword evidence="1" id="KW-0488">Methylation</keyword>
<keyword evidence="2" id="KW-1133">Transmembrane helix</keyword>
<name>A0A3A4NAH1_ABYX5</name>
<evidence type="ECO:0000313" key="3">
    <source>
        <dbReference type="EMBL" id="RJP16669.1"/>
    </source>
</evidence>
<dbReference type="InterPro" id="IPR012902">
    <property type="entry name" value="N_methyl_site"/>
</dbReference>
<proteinExistence type="predicted"/>
<comment type="caution">
    <text evidence="3">The sequence shown here is derived from an EMBL/GenBank/DDBJ whole genome shotgun (WGS) entry which is preliminary data.</text>
</comment>
<dbReference type="PANTHER" id="PTHR30093:SF2">
    <property type="entry name" value="TYPE II SECRETION SYSTEM PROTEIN H"/>
    <property type="match status" value="1"/>
</dbReference>
<dbReference type="EMBL" id="QZKU01000125">
    <property type="protein sequence ID" value="RJP16669.1"/>
    <property type="molecule type" value="Genomic_DNA"/>
</dbReference>
<dbReference type="GO" id="GO:0015628">
    <property type="term" value="P:protein secretion by the type II secretion system"/>
    <property type="evidence" value="ECO:0007669"/>
    <property type="project" value="InterPro"/>
</dbReference>
<keyword evidence="2" id="KW-0812">Transmembrane</keyword>
<dbReference type="Gene3D" id="3.30.700.10">
    <property type="entry name" value="Glycoprotein, Type 4 Pilin"/>
    <property type="match status" value="1"/>
</dbReference>
<dbReference type="AlphaFoldDB" id="A0A3A4NAH1"/>
<dbReference type="PRINTS" id="PR00813">
    <property type="entry name" value="BCTERIALGSPG"/>
</dbReference>
<dbReference type="PROSITE" id="PS00409">
    <property type="entry name" value="PROKAR_NTER_METHYL"/>
    <property type="match status" value="1"/>
</dbReference>
<dbReference type="InterPro" id="IPR000983">
    <property type="entry name" value="Bac_GSPG_pilin"/>
</dbReference>
<dbReference type="PANTHER" id="PTHR30093">
    <property type="entry name" value="GENERAL SECRETION PATHWAY PROTEIN G"/>
    <property type="match status" value="1"/>
</dbReference>
<dbReference type="InterPro" id="IPR045584">
    <property type="entry name" value="Pilin-like"/>
</dbReference>
<sequence>MNTLIRDSKGFTLVELLVVIAIIGILASILLPALAKAKETAHRVSCVNNLKQIGIVLGMYATENRDRMPPPDNHETRFMWDANALYPEYLSDVSIMACPSDPEYDSKRNFRLTVDTTLSDGSFDSSARPFAAGSTHPDCVGALSYVYVGYMLTNDSEALAGLAMYTWLDSVMPISVASCDGWRDMNGDVASFGFAGSGNAGGQTIYRLRAGVDRYLLVDLNQALSSGGAGSIPILWDQVATDISSFNHVPAGINVLHLDGHVEFRRYDKQSSRFPVSSIYAALNGGLRDKELTYCP</sequence>
<reference evidence="3 4" key="1">
    <citation type="journal article" date="2017" name="ISME J.">
        <title>Energy and carbon metabolisms in a deep terrestrial subsurface fluid microbial community.</title>
        <authorList>
            <person name="Momper L."/>
            <person name="Jungbluth S.P."/>
            <person name="Lee M.D."/>
            <person name="Amend J.P."/>
        </authorList>
    </citation>
    <scope>NUCLEOTIDE SEQUENCE [LARGE SCALE GENOMIC DNA]</scope>
    <source>
        <strain evidence="3">SURF_5</strain>
    </source>
</reference>
<dbReference type="GO" id="GO:0015627">
    <property type="term" value="C:type II protein secretion system complex"/>
    <property type="evidence" value="ECO:0007669"/>
    <property type="project" value="InterPro"/>
</dbReference>
<dbReference type="NCBIfam" id="TIGR02532">
    <property type="entry name" value="IV_pilin_GFxxxE"/>
    <property type="match status" value="1"/>
</dbReference>
<gene>
    <name evidence="3" type="ORF">C4520_18155</name>
</gene>
<dbReference type="SUPFAM" id="SSF54523">
    <property type="entry name" value="Pili subunits"/>
    <property type="match status" value="1"/>
</dbReference>
<dbReference type="Pfam" id="PF07963">
    <property type="entry name" value="N_methyl"/>
    <property type="match status" value="1"/>
</dbReference>
<protein>
    <submittedName>
        <fullName evidence="3">DUF1559 domain-containing protein</fullName>
    </submittedName>
</protein>
<evidence type="ECO:0000313" key="4">
    <source>
        <dbReference type="Proteomes" id="UP000265882"/>
    </source>
</evidence>
<accession>A0A3A4NAH1</accession>
<feature type="transmembrane region" description="Helical" evidence="2">
    <location>
        <begin position="12"/>
        <end position="35"/>
    </location>
</feature>
<organism evidence="3 4">
    <name type="scientific">Abyssobacteria bacterium (strain SURF_5)</name>
    <dbReference type="NCBI Taxonomy" id="2093360"/>
    <lineage>
        <taxon>Bacteria</taxon>
        <taxon>Pseudomonadati</taxon>
        <taxon>Candidatus Hydrogenedentota</taxon>
        <taxon>Candidatus Abyssobacteria</taxon>
    </lineage>
</organism>